<reference evidence="2 3" key="1">
    <citation type="submission" date="2019-10" db="EMBL/GenBank/DDBJ databases">
        <title>Two novel species isolated from a subtropical stream in China.</title>
        <authorList>
            <person name="Lu H."/>
        </authorList>
    </citation>
    <scope>NUCLEOTIDE SEQUENCE [LARGE SCALE GENOMIC DNA]</scope>
    <source>
        <strain evidence="2 3">FT29W</strain>
    </source>
</reference>
<sequence>MSQGAADQAALLVQHAVAPAARSQYEVWIANVTLECQRYAGFQGVAVMRPKGRDATYTLLVHFDTHAQLQDWVGSERRRELVEALRPLLLRDERVRAGMGLWFSPAYTGPQAKPYKQFLLTLSAIYPLTQVVPAILRTLTGSWGLPSAVVQLSASALTVWLMVYVIMPRYVKAVSGWLTR</sequence>
<keyword evidence="1" id="KW-1133">Transmembrane helix</keyword>
<comment type="caution">
    <text evidence="2">The sequence shown here is derived from an EMBL/GenBank/DDBJ whole genome shotgun (WGS) entry which is preliminary data.</text>
</comment>
<dbReference type="Proteomes" id="UP000440498">
    <property type="component" value="Unassembled WGS sequence"/>
</dbReference>
<dbReference type="EMBL" id="WHUG01000017">
    <property type="protein sequence ID" value="MQA42029.1"/>
    <property type="molecule type" value="Genomic_DNA"/>
</dbReference>
<keyword evidence="1" id="KW-0812">Transmembrane</keyword>
<dbReference type="RefSeq" id="WP_152841196.1">
    <property type="nucleotide sequence ID" value="NZ_WHUG01000017.1"/>
</dbReference>
<proteinExistence type="predicted"/>
<accession>A0A6A7NA83</accession>
<keyword evidence="1" id="KW-0472">Membrane</keyword>
<evidence type="ECO:0000313" key="2">
    <source>
        <dbReference type="EMBL" id="MQA42029.1"/>
    </source>
</evidence>
<evidence type="ECO:0008006" key="4">
    <source>
        <dbReference type="Google" id="ProtNLM"/>
    </source>
</evidence>
<dbReference type="SUPFAM" id="SSF54909">
    <property type="entry name" value="Dimeric alpha+beta barrel"/>
    <property type="match status" value="1"/>
</dbReference>
<dbReference type="Gene3D" id="3.30.70.100">
    <property type="match status" value="1"/>
</dbReference>
<evidence type="ECO:0000256" key="1">
    <source>
        <dbReference type="SAM" id="Phobius"/>
    </source>
</evidence>
<dbReference type="PANTHER" id="PTHR40057">
    <property type="entry name" value="SLR1162 PROTEIN"/>
    <property type="match status" value="1"/>
</dbReference>
<gene>
    <name evidence="2" type="ORF">GEV02_28145</name>
</gene>
<dbReference type="AlphaFoldDB" id="A0A6A7NA83"/>
<organism evidence="2 3">
    <name type="scientific">Rugamonas aquatica</name>
    <dbReference type="NCBI Taxonomy" id="2743357"/>
    <lineage>
        <taxon>Bacteria</taxon>
        <taxon>Pseudomonadati</taxon>
        <taxon>Pseudomonadota</taxon>
        <taxon>Betaproteobacteria</taxon>
        <taxon>Burkholderiales</taxon>
        <taxon>Oxalobacteraceae</taxon>
        <taxon>Telluria group</taxon>
        <taxon>Rugamonas</taxon>
    </lineage>
</organism>
<dbReference type="InterPro" id="IPR038762">
    <property type="entry name" value="ABM_predict"/>
</dbReference>
<feature type="transmembrane region" description="Helical" evidence="1">
    <location>
        <begin position="148"/>
        <end position="167"/>
    </location>
</feature>
<evidence type="ECO:0000313" key="3">
    <source>
        <dbReference type="Proteomes" id="UP000440498"/>
    </source>
</evidence>
<feature type="transmembrane region" description="Helical" evidence="1">
    <location>
        <begin position="118"/>
        <end position="136"/>
    </location>
</feature>
<dbReference type="InterPro" id="IPR011008">
    <property type="entry name" value="Dimeric_a/b-barrel"/>
</dbReference>
<name>A0A6A7NA83_9BURK</name>
<dbReference type="PANTHER" id="PTHR40057:SF1">
    <property type="entry name" value="SLR1162 PROTEIN"/>
    <property type="match status" value="1"/>
</dbReference>
<keyword evidence="3" id="KW-1185">Reference proteome</keyword>
<protein>
    <recommendedName>
        <fullName evidence="4">ABM domain-containing protein</fullName>
    </recommendedName>
</protein>